<dbReference type="Gene3D" id="3.40.50.620">
    <property type="entry name" value="HUPs"/>
    <property type="match status" value="1"/>
</dbReference>
<evidence type="ECO:0000313" key="1">
    <source>
        <dbReference type="EMBL" id="MDI6453074.1"/>
    </source>
</evidence>
<dbReference type="InterPro" id="IPR014729">
    <property type="entry name" value="Rossmann-like_a/b/a_fold"/>
</dbReference>
<organism evidence="1 2">
    <name type="scientific">Peloplasma aerotolerans</name>
    <dbReference type="NCBI Taxonomy" id="3044389"/>
    <lineage>
        <taxon>Bacteria</taxon>
        <taxon>Bacillati</taxon>
        <taxon>Mycoplasmatota</taxon>
        <taxon>Mollicutes</taxon>
        <taxon>Acholeplasmatales</taxon>
        <taxon>Acholeplasmataceae</taxon>
        <taxon>Peloplasma</taxon>
    </lineage>
</organism>
<comment type="caution">
    <text evidence="1">The sequence shown here is derived from an EMBL/GenBank/DDBJ whole genome shotgun (WGS) entry which is preliminary data.</text>
</comment>
<protein>
    <recommendedName>
        <fullName evidence="3">Phosphoadenosine phosphosulphate reductase domain-containing protein</fullName>
    </recommendedName>
</protein>
<dbReference type="RefSeq" id="WP_282839503.1">
    <property type="nucleotide sequence ID" value="NZ_JASCXW010000016.1"/>
</dbReference>
<keyword evidence="2" id="KW-1185">Reference proteome</keyword>
<evidence type="ECO:0000313" key="2">
    <source>
        <dbReference type="Proteomes" id="UP001431532"/>
    </source>
</evidence>
<dbReference type="EMBL" id="JASCXW010000016">
    <property type="protein sequence ID" value="MDI6453074.1"/>
    <property type="molecule type" value="Genomic_DNA"/>
</dbReference>
<dbReference type="AlphaFoldDB" id="A0AAW6U8T7"/>
<name>A0AAW6U8T7_9MOLU</name>
<evidence type="ECO:0008006" key="3">
    <source>
        <dbReference type="Google" id="ProtNLM"/>
    </source>
</evidence>
<proteinExistence type="predicted"/>
<sequence length="271" mass="32227">MKNRTDKHVIMYSGGASSAYVAKWVVDKYGKENCILFFTDTLWEDKDNYRFLEECADYIGIEITKRIDGRTPEEVFFEQKFLGNARFAQCSEELKVKQTLIYIEDLRMEDFEPILYFGIDPKEKHRADSLTRHYEHFPLEPVECRFPMIDSISGDIKAKQIIENEWKIKLPRMYELGFHHANCSGRCVRAGFHHYANLYLVWPETYKLQEDMEEKFRTEFNMDVSMMKKDGKPYTLKRHREDVLEKMSKEELTEYAKKKDDDGIPCFCSFS</sequence>
<reference evidence="1" key="1">
    <citation type="submission" date="2023-05" db="EMBL/GenBank/DDBJ databases">
        <title>Mariniplasma microaerophilum sp. nov., a novel anaerobic mollicute isolated from terrestrial mud volcano, Taman Peninsula, Russia.</title>
        <authorList>
            <person name="Khomyakova M.A."/>
            <person name="Merkel A.Y."/>
            <person name="Slobodkin A.I."/>
        </authorList>
    </citation>
    <scope>NUCLEOTIDE SEQUENCE</scope>
    <source>
        <strain evidence="1">M4Ah</strain>
    </source>
</reference>
<accession>A0AAW6U8T7</accession>
<dbReference type="Proteomes" id="UP001431532">
    <property type="component" value="Unassembled WGS sequence"/>
</dbReference>
<dbReference type="SUPFAM" id="SSF52402">
    <property type="entry name" value="Adenine nucleotide alpha hydrolases-like"/>
    <property type="match status" value="1"/>
</dbReference>
<gene>
    <name evidence="1" type="ORF">QJ521_05830</name>
</gene>